<reference evidence="2" key="1">
    <citation type="submission" date="2010-05" db="EMBL/GenBank/DDBJ databases">
        <title>The Genome Sequence of Magnaporthe poae strain ATCC 64411.</title>
        <authorList>
            <consortium name="The Broad Institute Genome Sequencing Platform"/>
            <consortium name="Broad Institute Genome Sequencing Center for Infectious Disease"/>
            <person name="Ma L.-J."/>
            <person name="Dead R."/>
            <person name="Young S."/>
            <person name="Zeng Q."/>
            <person name="Koehrsen M."/>
            <person name="Alvarado L."/>
            <person name="Berlin A."/>
            <person name="Chapman S.B."/>
            <person name="Chen Z."/>
            <person name="Freedman E."/>
            <person name="Gellesch M."/>
            <person name="Goldberg J."/>
            <person name="Griggs A."/>
            <person name="Gujja S."/>
            <person name="Heilman E.R."/>
            <person name="Heiman D."/>
            <person name="Hepburn T."/>
            <person name="Howarth C."/>
            <person name="Jen D."/>
            <person name="Larson L."/>
            <person name="Mehta T."/>
            <person name="Neiman D."/>
            <person name="Pearson M."/>
            <person name="Roberts A."/>
            <person name="Saif S."/>
            <person name="Shea T."/>
            <person name="Shenoy N."/>
            <person name="Sisk P."/>
            <person name="Stolte C."/>
            <person name="Sykes S."/>
            <person name="Walk T."/>
            <person name="White J."/>
            <person name="Yandava C."/>
            <person name="Haas B."/>
            <person name="Nusbaum C."/>
            <person name="Birren B."/>
        </authorList>
    </citation>
    <scope>NUCLEOTIDE SEQUENCE</scope>
    <source>
        <strain evidence="2">ATCC 64411</strain>
    </source>
</reference>
<reference evidence="2" key="2">
    <citation type="submission" date="2011-03" db="EMBL/GenBank/DDBJ databases">
        <title>Annotation of Magnaporthe poae ATCC 64411.</title>
        <authorList>
            <person name="Ma L.-J."/>
            <person name="Dead R."/>
            <person name="Young S.K."/>
            <person name="Zeng Q."/>
            <person name="Gargeya S."/>
            <person name="Fitzgerald M."/>
            <person name="Haas B."/>
            <person name="Abouelleil A."/>
            <person name="Alvarado L."/>
            <person name="Arachchi H.M."/>
            <person name="Berlin A."/>
            <person name="Brown A."/>
            <person name="Chapman S.B."/>
            <person name="Chen Z."/>
            <person name="Dunbar C."/>
            <person name="Freedman E."/>
            <person name="Gearin G."/>
            <person name="Gellesch M."/>
            <person name="Goldberg J."/>
            <person name="Griggs A."/>
            <person name="Gujja S."/>
            <person name="Heiman D."/>
            <person name="Howarth C."/>
            <person name="Larson L."/>
            <person name="Lui A."/>
            <person name="MacDonald P.J.P."/>
            <person name="Mehta T."/>
            <person name="Montmayeur A."/>
            <person name="Murphy C."/>
            <person name="Neiman D."/>
            <person name="Pearson M."/>
            <person name="Priest M."/>
            <person name="Roberts A."/>
            <person name="Saif S."/>
            <person name="Shea T."/>
            <person name="Shenoy N."/>
            <person name="Sisk P."/>
            <person name="Stolte C."/>
            <person name="Sykes S."/>
            <person name="Yandava C."/>
            <person name="Wortman J."/>
            <person name="Nusbaum C."/>
            <person name="Birren B."/>
        </authorList>
    </citation>
    <scope>NUCLEOTIDE SEQUENCE</scope>
    <source>
        <strain evidence="2">ATCC 64411</strain>
    </source>
</reference>
<evidence type="ECO:0000256" key="1">
    <source>
        <dbReference type="SAM" id="MobiDB-lite"/>
    </source>
</evidence>
<name>A0A0H2TMN0_MAGP6</name>
<evidence type="ECO:0000313" key="2">
    <source>
        <dbReference type="EMBL" id="KLU85193.1"/>
    </source>
</evidence>
<organism evidence="2">
    <name type="scientific">Magnaporthiopsis poae (strain ATCC 64411 / 73-15)</name>
    <name type="common">Kentucky bluegrass fungus</name>
    <name type="synonym">Magnaporthe poae</name>
    <dbReference type="NCBI Taxonomy" id="644358"/>
    <lineage>
        <taxon>Eukaryota</taxon>
        <taxon>Fungi</taxon>
        <taxon>Dikarya</taxon>
        <taxon>Ascomycota</taxon>
        <taxon>Pezizomycotina</taxon>
        <taxon>Sordariomycetes</taxon>
        <taxon>Sordariomycetidae</taxon>
        <taxon>Magnaporthales</taxon>
        <taxon>Magnaporthaceae</taxon>
        <taxon>Magnaporthiopsis</taxon>
    </lineage>
</organism>
<accession>A0A0H2TMN0</accession>
<feature type="compositionally biased region" description="Low complexity" evidence="1">
    <location>
        <begin position="108"/>
        <end position="118"/>
    </location>
</feature>
<feature type="non-terminal residue" evidence="2">
    <location>
        <position position="1"/>
    </location>
</feature>
<protein>
    <submittedName>
        <fullName evidence="2">Uncharacterized protein</fullName>
    </submittedName>
</protein>
<feature type="region of interest" description="Disordered" evidence="1">
    <location>
        <begin position="227"/>
        <end position="273"/>
    </location>
</feature>
<feature type="compositionally biased region" description="Basic residues" evidence="1">
    <location>
        <begin position="119"/>
        <end position="133"/>
    </location>
</feature>
<feature type="region of interest" description="Disordered" evidence="1">
    <location>
        <begin position="67"/>
        <end position="141"/>
    </location>
</feature>
<feature type="region of interest" description="Disordered" evidence="1">
    <location>
        <begin position="1"/>
        <end position="24"/>
    </location>
</feature>
<proteinExistence type="predicted"/>
<dbReference type="VEuPathDB" id="FungiDB:MAPG_04223"/>
<dbReference type="EMBL" id="GL876968">
    <property type="protein sequence ID" value="KLU85193.1"/>
    <property type="molecule type" value="Genomic_DNA"/>
</dbReference>
<gene>
    <name evidence="2" type="ORF">MAPG_04223</name>
</gene>
<feature type="non-terminal residue" evidence="2">
    <location>
        <position position="308"/>
    </location>
</feature>
<dbReference type="AlphaFoldDB" id="A0A0H2TMN0"/>
<sequence>LQQQEDQTSLEDPHPEIANEQVGLPAPASLQSLFCPSPLPQNPFLLPLPRSLLLLLPYPSLYQISCQSLPQPSPRCPTRSKSGRQELEDDLRDPTARPIKTAGPQPHPQRLQQHQSPQNKHRHQHQTPRHPHPNKPLCPNPSPLPLPLPLLLLFLFLQSGSSSNHNHNHLLHRNQLRLQNRRLKSQHFPILLLAEPFPSGFLSGWHRKTQPLQKALPKLSAAAEPIPYPTTLSRPPLPPHHTRGASPPAGGTRKTSIVFPFRPSVNSPLRGSRRSHKSILYKESLTPLKATLPPTLPPNSFFSTEACP</sequence>